<sequence length="470" mass="50746">MNRLLRLRSFTAFMVLMSVALCAGPSFAQSGPAPKVFVLPTQSVNDSLSSIVPERIGEQTRNGIKQDKRVELMPSYEDVLKDLSGAGHSSAAIAQAEELYTSGIGLLTAGEDARAVEAFTRSVDLMEQNLDDVNNYDILADALANLALANFNAEFDVDARKRMKDFAHLRPDAELDPEKYDKTLLEVLKDEQEKVKRAKFGKLEITASEEGAKVFIDGIEKGATPLTVEDVGFGTHYMVVRGASGNVYTEKIRVRGRGKSQKFEAELAQSTANVEGATELPSYYVDLLNQTKTGKWGGSLLPYLTELANQTGSAYVGWVLMYREGTSYKAAPFVYSAAKNQVAQLEVVSFNLELSNLRTGVSTLTKTLVDAMATFPEGSVVTEVEVGQSAVARTKTTTPVKTAETKKEQKTLVPPPVVEQPPSEEFGTWSYVAAGGAVLVVGALIAGGVYLLVDDDNPSGANGFDAVISW</sequence>
<dbReference type="InterPro" id="IPR013229">
    <property type="entry name" value="PEGA"/>
</dbReference>
<proteinExistence type="predicted"/>
<keyword evidence="1" id="KW-0812">Transmembrane</keyword>
<feature type="transmembrane region" description="Helical" evidence="1">
    <location>
        <begin position="429"/>
        <end position="453"/>
    </location>
</feature>
<dbReference type="Proteomes" id="UP000321595">
    <property type="component" value="Chromosome"/>
</dbReference>
<dbReference type="KEGG" id="bbae:FRD01_03245"/>
<keyword evidence="5" id="KW-1185">Reference proteome</keyword>
<evidence type="ECO:0000313" key="5">
    <source>
        <dbReference type="Proteomes" id="UP000321595"/>
    </source>
</evidence>
<dbReference type="EMBL" id="CP042467">
    <property type="protein sequence ID" value="QED26287.1"/>
    <property type="molecule type" value="Genomic_DNA"/>
</dbReference>
<protein>
    <submittedName>
        <fullName evidence="4">PEGA domain-containing protein</fullName>
    </submittedName>
</protein>
<dbReference type="OrthoDB" id="5484943at2"/>
<dbReference type="RefSeq" id="WP_146957603.1">
    <property type="nucleotide sequence ID" value="NZ_CP042467.1"/>
</dbReference>
<accession>A0A5B8XME4</accession>
<keyword evidence="2" id="KW-0732">Signal</keyword>
<keyword evidence="1" id="KW-0472">Membrane</keyword>
<gene>
    <name evidence="4" type="ORF">FRD01_03245</name>
</gene>
<keyword evidence="1" id="KW-1133">Transmembrane helix</keyword>
<feature type="chain" id="PRO_5022937568" evidence="2">
    <location>
        <begin position="29"/>
        <end position="470"/>
    </location>
</feature>
<dbReference type="AlphaFoldDB" id="A0A5B8XME4"/>
<evidence type="ECO:0000259" key="3">
    <source>
        <dbReference type="Pfam" id="PF08308"/>
    </source>
</evidence>
<feature type="domain" description="PEGA" evidence="3">
    <location>
        <begin position="201"/>
        <end position="269"/>
    </location>
</feature>
<evidence type="ECO:0000256" key="1">
    <source>
        <dbReference type="SAM" id="Phobius"/>
    </source>
</evidence>
<dbReference type="Pfam" id="PF08308">
    <property type="entry name" value="PEGA"/>
    <property type="match status" value="1"/>
</dbReference>
<feature type="signal peptide" evidence="2">
    <location>
        <begin position="1"/>
        <end position="28"/>
    </location>
</feature>
<reference evidence="4 5" key="1">
    <citation type="submission" date="2019-08" db="EMBL/GenBank/DDBJ databases">
        <authorList>
            <person name="Liang Q."/>
        </authorList>
    </citation>
    <scope>NUCLEOTIDE SEQUENCE [LARGE SCALE GENOMIC DNA]</scope>
    <source>
        <strain evidence="4 5">V1718</strain>
    </source>
</reference>
<evidence type="ECO:0000256" key="2">
    <source>
        <dbReference type="SAM" id="SignalP"/>
    </source>
</evidence>
<evidence type="ECO:0000313" key="4">
    <source>
        <dbReference type="EMBL" id="QED26287.1"/>
    </source>
</evidence>
<organism evidence="4 5">
    <name type="scientific">Microvenator marinus</name>
    <dbReference type="NCBI Taxonomy" id="2600177"/>
    <lineage>
        <taxon>Bacteria</taxon>
        <taxon>Deltaproteobacteria</taxon>
        <taxon>Bradymonadales</taxon>
        <taxon>Microvenatoraceae</taxon>
        <taxon>Microvenator</taxon>
    </lineage>
</organism>
<name>A0A5B8XME4_9DELT</name>